<evidence type="ECO:0000256" key="3">
    <source>
        <dbReference type="SAM" id="MobiDB-lite"/>
    </source>
</evidence>
<gene>
    <name evidence="5" type="ORF">DES52_10746</name>
</gene>
<dbReference type="RefSeq" id="WP_110886700.1">
    <property type="nucleotide sequence ID" value="NZ_QJSX01000007.1"/>
</dbReference>
<feature type="compositionally biased region" description="Basic and acidic residues" evidence="3">
    <location>
        <begin position="30"/>
        <end position="40"/>
    </location>
</feature>
<feature type="domain" description="HD" evidence="4">
    <location>
        <begin position="71"/>
        <end position="214"/>
    </location>
</feature>
<dbReference type="EMBL" id="QJSX01000007">
    <property type="protein sequence ID" value="PYE53788.1"/>
    <property type="molecule type" value="Genomic_DNA"/>
</dbReference>
<dbReference type="Proteomes" id="UP000248326">
    <property type="component" value="Unassembled WGS sequence"/>
</dbReference>
<evidence type="ECO:0000256" key="1">
    <source>
        <dbReference type="ARBA" id="ARBA00022801"/>
    </source>
</evidence>
<name>A0A318S7T4_9DEIO</name>
<evidence type="ECO:0000256" key="2">
    <source>
        <dbReference type="HAMAP-Rule" id="MF_01212"/>
    </source>
</evidence>
<dbReference type="Pfam" id="PF13286">
    <property type="entry name" value="HD_assoc"/>
    <property type="match status" value="1"/>
</dbReference>
<proteinExistence type="inferred from homology"/>
<dbReference type="InterPro" id="IPR026875">
    <property type="entry name" value="PHydrolase_assoc_dom"/>
</dbReference>
<dbReference type="GO" id="GO:0008832">
    <property type="term" value="F:dGTPase activity"/>
    <property type="evidence" value="ECO:0007669"/>
    <property type="project" value="TreeGrafter"/>
</dbReference>
<keyword evidence="1 2" id="KW-0378">Hydrolase</keyword>
<dbReference type="InterPro" id="IPR003607">
    <property type="entry name" value="HD/PDEase_dom"/>
</dbReference>
<keyword evidence="6" id="KW-1185">Reference proteome</keyword>
<dbReference type="SMART" id="SM00471">
    <property type="entry name" value="HDc"/>
    <property type="match status" value="1"/>
</dbReference>
<dbReference type="Pfam" id="PF01966">
    <property type="entry name" value="HD"/>
    <property type="match status" value="1"/>
</dbReference>
<evidence type="ECO:0000313" key="5">
    <source>
        <dbReference type="EMBL" id="PYE53788.1"/>
    </source>
</evidence>
<organism evidence="5 6">
    <name type="scientific">Deinococcus yavapaiensis KR-236</name>
    <dbReference type="NCBI Taxonomy" id="694435"/>
    <lineage>
        <taxon>Bacteria</taxon>
        <taxon>Thermotogati</taxon>
        <taxon>Deinococcota</taxon>
        <taxon>Deinococci</taxon>
        <taxon>Deinococcales</taxon>
        <taxon>Deinococcaceae</taxon>
        <taxon>Deinococcus</taxon>
    </lineage>
</organism>
<dbReference type="InterPro" id="IPR050135">
    <property type="entry name" value="dGTPase-like"/>
</dbReference>
<dbReference type="InterPro" id="IPR006261">
    <property type="entry name" value="dGTPase"/>
</dbReference>
<accession>A0A318S7T4</accession>
<dbReference type="AlphaFoldDB" id="A0A318S7T4"/>
<sequence length="425" mass="47003">MSCQRREGTYDWYGAHDTERRYPSDASTSEGDRRDPFDRDRARIIHSGAFRRLQGKSQIFTAGWSGFMRTRVTHAMDVAQIARTIASNHGLPGSLAEAAALAHDLGHPPFGHNGEDALNACMRSYGGFEGNAQTYRILTRLEPLTTRHPGVNVTRAALLGVLKYPGGRGDVPALYDDDARDDAGWLYADVPEGSVLPRSIICQIMDWADDIAYSVHDLEDGVSSGLLSHHTLTTSEAVERVTHRARRSWASVDESDVRGVLSDLHARLDDGRSLQPSTARVREVEAAYVHRFVTATAIECLGAPRSSFDFTLRVPEDIAVECVMLKAITQELILRDQRTGVYARQAVRIVTDLFELLLDTALGDLDDIRAAVLPSNVRKALEVLPSEGERARVVCDFIADMTDAQASQYHQRLFSARQSSPFTPL</sequence>
<dbReference type="PROSITE" id="PS51831">
    <property type="entry name" value="HD"/>
    <property type="match status" value="1"/>
</dbReference>
<dbReference type="SUPFAM" id="SSF109604">
    <property type="entry name" value="HD-domain/PDEase-like"/>
    <property type="match status" value="1"/>
</dbReference>
<dbReference type="OrthoDB" id="9803619at2"/>
<dbReference type="PANTHER" id="PTHR11373:SF32">
    <property type="entry name" value="DEOXYGUANOSINETRIPHOSPHATE TRIPHOSPHOHYDROLASE"/>
    <property type="match status" value="1"/>
</dbReference>
<dbReference type="Gene3D" id="1.10.3210.10">
    <property type="entry name" value="Hypothetical protein af1432"/>
    <property type="match status" value="1"/>
</dbReference>
<dbReference type="HAMAP" id="MF_01212">
    <property type="entry name" value="dGTPase_type2"/>
    <property type="match status" value="1"/>
</dbReference>
<dbReference type="PANTHER" id="PTHR11373">
    <property type="entry name" value="DEOXYNUCLEOSIDE TRIPHOSPHATE TRIPHOSPHOHYDROLASE"/>
    <property type="match status" value="1"/>
</dbReference>
<comment type="caution">
    <text evidence="5">The sequence shown here is derived from an EMBL/GenBank/DDBJ whole genome shotgun (WGS) entry which is preliminary data.</text>
</comment>
<dbReference type="NCBIfam" id="TIGR01353">
    <property type="entry name" value="dGTP_triPase"/>
    <property type="match status" value="1"/>
</dbReference>
<evidence type="ECO:0000313" key="6">
    <source>
        <dbReference type="Proteomes" id="UP000248326"/>
    </source>
</evidence>
<feature type="region of interest" description="Disordered" evidence="3">
    <location>
        <begin position="21"/>
        <end position="40"/>
    </location>
</feature>
<dbReference type="InterPro" id="IPR006674">
    <property type="entry name" value="HD_domain"/>
</dbReference>
<protein>
    <recommendedName>
        <fullName evidence="2">Deoxyguanosinetriphosphate triphosphohydrolase-like protein</fullName>
    </recommendedName>
</protein>
<reference evidence="5 6" key="1">
    <citation type="submission" date="2018-06" db="EMBL/GenBank/DDBJ databases">
        <title>Genomic Encyclopedia of Type Strains, Phase IV (KMG-IV): sequencing the most valuable type-strain genomes for metagenomic binning, comparative biology and taxonomic classification.</title>
        <authorList>
            <person name="Goeker M."/>
        </authorList>
    </citation>
    <scope>NUCLEOTIDE SEQUENCE [LARGE SCALE GENOMIC DNA]</scope>
    <source>
        <strain evidence="5 6">DSM 18048</strain>
    </source>
</reference>
<dbReference type="InterPro" id="IPR023023">
    <property type="entry name" value="dNTPase_2"/>
</dbReference>
<dbReference type="CDD" id="cd00077">
    <property type="entry name" value="HDc"/>
    <property type="match status" value="1"/>
</dbReference>
<dbReference type="GO" id="GO:0006203">
    <property type="term" value="P:dGTP catabolic process"/>
    <property type="evidence" value="ECO:0007669"/>
    <property type="project" value="TreeGrafter"/>
</dbReference>
<comment type="similarity">
    <text evidence="2">Belongs to the dGTPase family. Type 2 subfamily.</text>
</comment>
<evidence type="ECO:0000259" key="4">
    <source>
        <dbReference type="PROSITE" id="PS51831"/>
    </source>
</evidence>